<dbReference type="EMBL" id="JTDE01021290">
    <property type="protein sequence ID" value="KAF7233128.1"/>
    <property type="molecule type" value="Genomic_DNA"/>
</dbReference>
<sequence length="101" mass="11444">MIMQILDKCFSSVRFHRQPGTRISDQTFNRLLFCASISQSIRPWYFTLSALTQALCKLATYTAVLQEPGQLPEQARRMATEQNSVPDTADRSSAIVDELEC</sequence>
<comment type="caution">
    <text evidence="2">The sequence shown here is derived from an EMBL/GenBank/DDBJ whole genome shotgun (WGS) entry which is preliminary data.</text>
</comment>
<keyword evidence="3" id="KW-1185">Reference proteome</keyword>
<proteinExistence type="predicted"/>
<protein>
    <submittedName>
        <fullName evidence="2">Uncharacterized protein</fullName>
    </submittedName>
</protein>
<feature type="region of interest" description="Disordered" evidence="1">
    <location>
        <begin position="77"/>
        <end position="101"/>
    </location>
</feature>
<name>A0A8S9YDE6_9TREM</name>
<dbReference type="AlphaFoldDB" id="A0A8S9YDE6"/>
<evidence type="ECO:0000256" key="1">
    <source>
        <dbReference type="SAM" id="MobiDB-lite"/>
    </source>
</evidence>
<reference evidence="2" key="1">
    <citation type="submission" date="2019-07" db="EMBL/GenBank/DDBJ databases">
        <title>Annotation for the trematode Paragonimus miyazaki's.</title>
        <authorList>
            <person name="Choi Y.-J."/>
        </authorList>
    </citation>
    <scope>NUCLEOTIDE SEQUENCE</scope>
    <source>
        <strain evidence="2">Japan</strain>
    </source>
</reference>
<evidence type="ECO:0000313" key="2">
    <source>
        <dbReference type="EMBL" id="KAF7233128.1"/>
    </source>
</evidence>
<organism evidence="2 3">
    <name type="scientific">Paragonimus skrjabini miyazakii</name>
    <dbReference type="NCBI Taxonomy" id="59628"/>
    <lineage>
        <taxon>Eukaryota</taxon>
        <taxon>Metazoa</taxon>
        <taxon>Spiralia</taxon>
        <taxon>Lophotrochozoa</taxon>
        <taxon>Platyhelminthes</taxon>
        <taxon>Trematoda</taxon>
        <taxon>Digenea</taxon>
        <taxon>Plagiorchiida</taxon>
        <taxon>Troglotremata</taxon>
        <taxon>Troglotrematidae</taxon>
        <taxon>Paragonimus</taxon>
    </lineage>
</organism>
<accession>A0A8S9YDE6</accession>
<evidence type="ECO:0000313" key="3">
    <source>
        <dbReference type="Proteomes" id="UP000822476"/>
    </source>
</evidence>
<gene>
    <name evidence="2" type="ORF">EG68_11365</name>
</gene>
<dbReference type="Proteomes" id="UP000822476">
    <property type="component" value="Unassembled WGS sequence"/>
</dbReference>